<reference evidence="5 6" key="1">
    <citation type="submission" date="2023-11" db="EMBL/GenBank/DDBJ databases">
        <title>30 novel species of actinomycetes from the DSMZ collection.</title>
        <authorList>
            <person name="Nouioui I."/>
        </authorList>
    </citation>
    <scope>NUCLEOTIDE SEQUENCE [LARGE SCALE GENOMIC DNA]</scope>
    <source>
        <strain evidence="5 6">DSM 41602</strain>
    </source>
</reference>
<proteinExistence type="predicted"/>
<evidence type="ECO:0000256" key="2">
    <source>
        <dbReference type="SAM" id="MobiDB-lite"/>
    </source>
</evidence>
<feature type="region of interest" description="Disordered" evidence="2">
    <location>
        <begin position="786"/>
        <end position="815"/>
    </location>
</feature>
<keyword evidence="1" id="KW-0175">Coiled coil</keyword>
<dbReference type="Pfam" id="PF07510">
    <property type="entry name" value="GmrSD_C"/>
    <property type="match status" value="1"/>
</dbReference>
<sequence length="1134" mass="121505">MQAAAGNTAVSRLVAQRYAAPVKPPPSQAPGFRKVQSDVAAKKRKLAQHHPATAESRSAQDAAVAPPDDKEAQGKAANAEKMNAAKPGEFDKAGFIAAVNEAIAAQAPKNLDEADKFADSGKADKIKGEVDGKVTDGKQASSKDIETTTKAAPDTSKAKEKQVTPMGPDQPPANPGAPSAADATPQQQPPEVTDFSEGPKKTDQQMADADVTEEQLAKSNEPEFTDALGEKKKAEKHSATAPAQARGAEKQQLATAKSQAAAAGTQAMSALTATRAGAGKQVDGGKGEAKSKDEQKREEVTAKLQKVFDATQKDVEGILDGLDGKVDKQFEEGEKKARDAFNKDQKRRMKGYKDKRYGGFWGPAKWAKDKIAGMPEEANQLFQESRKLYVRLMQGVISSIADTIGTELGKAKARIAKGRAELKAEVDKLPADLKKYGQDAAKDFAGKFDDLESEVNDKSKQLVQTLAQKYTQALNKVDEEIKKLQEANKGLVQKAVDAVVGVIKTINELKNLLMGILAKAAGAIMKIIKDPIGFLGNLVRAVGAGLQQFISNIGTHLQTGLVSWLLGTSAKAGIEIPAKFDLKGIIQLIASLLGLTWANIRARITRKGVPDQAMSAAEQSVPVAKALATEGPAGAAKEITAETGDLKSTILEELKSYLIPTVIIAGITWILSLLNPASAFVRAVKGIIDIVTFVVNQGAQIVEFVNAVLDAVVAIANGGAAGVPKTVETALAASLPLLIGLLASLLGIGSLANKIKQVFQKVSRPVNRAMDKIAAKIAQAAKRLWGKRNKNKKEGRNGEPDASAGGKAGKKDESRRKVREIISAVDVSEKFTTFGHVHTIRARGDGSGRLATSLASEEEEFKAKVMRVKGEIESYPAPRKIRGVAPGDMADRLHTSVKTEERLKESFGAWKRKEEARTSPDPSAANKIKQIVDKWIADGRPEVVDASDIPKLPEGFNKHREMLYEGGGNHFNRAKIAVIGRDFPGIFAEVQAVIKPYKDARSAGMAPVGLRVVKALAVSKLKDMTMLGAAKEDAKVPVKVLMDFKRKGDVSTANMRKSSNWNVDHIVPLAAHWHAVGYNSADRERVNATPNISNLQLIAADANKSAQADYEGEKYEYMKKSPGPDFETEKEVWE</sequence>
<evidence type="ECO:0000313" key="6">
    <source>
        <dbReference type="Proteomes" id="UP001354649"/>
    </source>
</evidence>
<feature type="region of interest" description="Disordered" evidence="2">
    <location>
        <begin position="19"/>
        <end position="85"/>
    </location>
</feature>
<accession>A0ABD5J5Q7</accession>
<keyword evidence="3" id="KW-1133">Transmembrane helix</keyword>
<feature type="region of interest" description="Disordered" evidence="2">
    <location>
        <begin position="106"/>
        <end position="298"/>
    </location>
</feature>
<keyword evidence="3" id="KW-0472">Membrane</keyword>
<evidence type="ECO:0000313" key="5">
    <source>
        <dbReference type="EMBL" id="MEE4582957.1"/>
    </source>
</evidence>
<protein>
    <submittedName>
        <fullName evidence="5">DUF1524 domain-containing protein</fullName>
    </submittedName>
</protein>
<organism evidence="5 6">
    <name type="scientific">Streptomyces antimycoticus</name>
    <dbReference type="NCBI Taxonomy" id="68175"/>
    <lineage>
        <taxon>Bacteria</taxon>
        <taxon>Bacillati</taxon>
        <taxon>Actinomycetota</taxon>
        <taxon>Actinomycetes</taxon>
        <taxon>Kitasatosporales</taxon>
        <taxon>Streptomycetaceae</taxon>
        <taxon>Streptomyces</taxon>
        <taxon>Streptomyces violaceusniger group</taxon>
    </lineage>
</organism>
<feature type="compositionally biased region" description="Low complexity" evidence="2">
    <location>
        <begin position="250"/>
        <end position="273"/>
    </location>
</feature>
<feature type="compositionally biased region" description="Basic and acidic residues" evidence="2">
    <location>
        <begin position="110"/>
        <end position="147"/>
    </location>
</feature>
<evidence type="ECO:0000259" key="4">
    <source>
        <dbReference type="Pfam" id="PF07510"/>
    </source>
</evidence>
<feature type="transmembrane region" description="Helical" evidence="3">
    <location>
        <begin position="730"/>
        <end position="752"/>
    </location>
</feature>
<dbReference type="AlphaFoldDB" id="A0ABD5J5Q7"/>
<keyword evidence="3" id="KW-0812">Transmembrane</keyword>
<feature type="coiled-coil region" evidence="1">
    <location>
        <begin position="448"/>
        <end position="494"/>
    </location>
</feature>
<evidence type="ECO:0000256" key="3">
    <source>
        <dbReference type="SAM" id="Phobius"/>
    </source>
</evidence>
<dbReference type="Proteomes" id="UP001354649">
    <property type="component" value="Unassembled WGS sequence"/>
</dbReference>
<feature type="compositionally biased region" description="Low complexity" evidence="2">
    <location>
        <begin position="75"/>
        <end position="85"/>
    </location>
</feature>
<feature type="domain" description="GmrSD restriction endonucleases C-terminal" evidence="4">
    <location>
        <begin position="1052"/>
        <end position="1119"/>
    </location>
</feature>
<dbReference type="EMBL" id="JAZBJQ010000003">
    <property type="protein sequence ID" value="MEE4582957.1"/>
    <property type="molecule type" value="Genomic_DNA"/>
</dbReference>
<name>A0ABD5J5Q7_9ACTN</name>
<feature type="compositionally biased region" description="Basic and acidic residues" evidence="2">
    <location>
        <begin position="283"/>
        <end position="298"/>
    </location>
</feature>
<evidence type="ECO:0000256" key="1">
    <source>
        <dbReference type="SAM" id="Coils"/>
    </source>
</evidence>
<dbReference type="InterPro" id="IPR011089">
    <property type="entry name" value="GmrSD_C"/>
</dbReference>
<feature type="transmembrane region" description="Helical" evidence="3">
    <location>
        <begin position="657"/>
        <end position="674"/>
    </location>
</feature>
<gene>
    <name evidence="5" type="ORF">V2K49_07180</name>
</gene>
<feature type="compositionally biased region" description="Basic and acidic residues" evidence="2">
    <location>
        <begin position="228"/>
        <end position="238"/>
    </location>
</feature>
<comment type="caution">
    <text evidence="5">The sequence shown here is derived from an EMBL/GenBank/DDBJ whole genome shotgun (WGS) entry which is preliminary data.</text>
</comment>